<accession>A0A0F9WXS3</accession>
<dbReference type="EMBL" id="LAZR01000105">
    <property type="protein sequence ID" value="KKN91236.1"/>
    <property type="molecule type" value="Genomic_DNA"/>
</dbReference>
<protein>
    <submittedName>
        <fullName evidence="1">Uncharacterized protein</fullName>
    </submittedName>
</protein>
<dbReference type="AlphaFoldDB" id="A0A0F9WXS3"/>
<evidence type="ECO:0000313" key="1">
    <source>
        <dbReference type="EMBL" id="KKN91236.1"/>
    </source>
</evidence>
<comment type="caution">
    <text evidence="1">The sequence shown here is derived from an EMBL/GenBank/DDBJ whole genome shotgun (WGS) entry which is preliminary data.</text>
</comment>
<sequence length="85" mass="9500">MKIVLDIDPAGDVHCLYTDEIDLFAIGRVVGVRKASNVEFNEKKQVWEVLSLEGKVLHESCSRVAAIDWEIKAFSPGGMCYDPMD</sequence>
<organism evidence="1">
    <name type="scientific">marine sediment metagenome</name>
    <dbReference type="NCBI Taxonomy" id="412755"/>
    <lineage>
        <taxon>unclassified sequences</taxon>
        <taxon>metagenomes</taxon>
        <taxon>ecological metagenomes</taxon>
    </lineage>
</organism>
<name>A0A0F9WXS3_9ZZZZ</name>
<gene>
    <name evidence="1" type="ORF">LCGC14_0221040</name>
</gene>
<reference evidence="1" key="1">
    <citation type="journal article" date="2015" name="Nature">
        <title>Complex archaea that bridge the gap between prokaryotes and eukaryotes.</title>
        <authorList>
            <person name="Spang A."/>
            <person name="Saw J.H."/>
            <person name="Jorgensen S.L."/>
            <person name="Zaremba-Niedzwiedzka K."/>
            <person name="Martijn J."/>
            <person name="Lind A.E."/>
            <person name="van Eijk R."/>
            <person name="Schleper C."/>
            <person name="Guy L."/>
            <person name="Ettema T.J."/>
        </authorList>
    </citation>
    <scope>NUCLEOTIDE SEQUENCE</scope>
</reference>
<proteinExistence type="predicted"/>